<comment type="cofactor">
    <cofactor evidence="9">
        <name>Mg(2+)</name>
        <dbReference type="ChEBI" id="CHEBI:18420"/>
    </cofactor>
</comment>
<evidence type="ECO:0000256" key="4">
    <source>
        <dbReference type="ARBA" id="ARBA00022664"/>
    </source>
</evidence>
<dbReference type="GO" id="GO:0003725">
    <property type="term" value="F:double-stranded RNA binding"/>
    <property type="evidence" value="ECO:0007669"/>
    <property type="project" value="TreeGrafter"/>
</dbReference>
<keyword evidence="9" id="KW-0699">rRNA-binding</keyword>
<evidence type="ECO:0000259" key="11">
    <source>
        <dbReference type="PROSITE" id="PS50142"/>
    </source>
</evidence>
<feature type="binding site" evidence="9">
    <location>
        <position position="120"/>
    </location>
    <ligand>
        <name>Mg(2+)</name>
        <dbReference type="ChEBI" id="CHEBI:18420"/>
    </ligand>
</feature>
<dbReference type="Gene3D" id="3.30.160.20">
    <property type="match status" value="1"/>
</dbReference>
<evidence type="ECO:0000256" key="2">
    <source>
        <dbReference type="ARBA" id="ARBA00010183"/>
    </source>
</evidence>
<dbReference type="SUPFAM" id="SSF69065">
    <property type="entry name" value="RNase III domain-like"/>
    <property type="match status" value="1"/>
</dbReference>
<dbReference type="PROSITE" id="PS50142">
    <property type="entry name" value="RNASE_3_2"/>
    <property type="match status" value="1"/>
</dbReference>
<feature type="active site" evidence="9">
    <location>
        <position position="120"/>
    </location>
</feature>
<dbReference type="InterPro" id="IPR014720">
    <property type="entry name" value="dsRBD_dom"/>
</dbReference>
<keyword evidence="5 9" id="KW-0540">Nuclease</keyword>
<dbReference type="InterPro" id="IPR000999">
    <property type="entry name" value="RNase_III_dom"/>
</dbReference>
<dbReference type="Proteomes" id="UP000544872">
    <property type="component" value="Unassembled WGS sequence"/>
</dbReference>
<keyword evidence="13" id="KW-1185">Reference proteome</keyword>
<dbReference type="InterPro" id="IPR011907">
    <property type="entry name" value="RNase_III"/>
</dbReference>
<sequence length="225" mass="24165">MKQSLTPLMDAIGHSFSDILLLQQAVTHRSFGNGRGSHHNERLEFLGDRVLGLVIAELLYGRFPDEAEGALARRHAALVRKEALARVAEKIGLGGYLRMSRGEEDAGGRSNAGMLADACEAVIGASYLDGGLGPAQAFIRANWLPMLEESAAPPKDAKTALQEWAQQRGLPLPDYDTLETSGPDHSPVFRIQVSVKGYPPENASGNSKRVAAQVAAQALLKRLTS</sequence>
<comment type="similarity">
    <text evidence="2">Belongs to the ribonuclease III family.</text>
</comment>
<evidence type="ECO:0000256" key="9">
    <source>
        <dbReference type="HAMAP-Rule" id="MF_00104"/>
    </source>
</evidence>
<dbReference type="NCBIfam" id="TIGR02191">
    <property type="entry name" value="RNaseIII"/>
    <property type="match status" value="1"/>
</dbReference>
<dbReference type="AlphaFoldDB" id="A0A7X0DLJ8"/>
<dbReference type="Pfam" id="PF14622">
    <property type="entry name" value="Ribonucleas_3_3"/>
    <property type="match status" value="1"/>
</dbReference>
<feature type="binding site" evidence="9">
    <location>
        <position position="117"/>
    </location>
    <ligand>
        <name>Mg(2+)</name>
        <dbReference type="ChEBI" id="CHEBI:18420"/>
    </ligand>
</feature>
<evidence type="ECO:0000256" key="1">
    <source>
        <dbReference type="ARBA" id="ARBA00000109"/>
    </source>
</evidence>
<evidence type="ECO:0000256" key="3">
    <source>
        <dbReference type="ARBA" id="ARBA00022552"/>
    </source>
</evidence>
<comment type="subunit">
    <text evidence="9">Homodimer.</text>
</comment>
<evidence type="ECO:0000313" key="12">
    <source>
        <dbReference type="EMBL" id="MBB6210093.1"/>
    </source>
</evidence>
<evidence type="ECO:0000313" key="13">
    <source>
        <dbReference type="Proteomes" id="UP000544872"/>
    </source>
</evidence>
<feature type="domain" description="DRBM" evidence="10">
    <location>
        <begin position="156"/>
        <end position="225"/>
    </location>
</feature>
<keyword evidence="9" id="KW-0819">tRNA processing</keyword>
<dbReference type="PROSITE" id="PS00517">
    <property type="entry name" value="RNASE_3_1"/>
    <property type="match status" value="1"/>
</dbReference>
<dbReference type="PANTHER" id="PTHR11207:SF0">
    <property type="entry name" value="RIBONUCLEASE 3"/>
    <property type="match status" value="1"/>
</dbReference>
<comment type="caution">
    <text evidence="12">The sequence shown here is derived from an EMBL/GenBank/DDBJ whole genome shotgun (WGS) entry which is preliminary data.</text>
</comment>
<evidence type="ECO:0000256" key="6">
    <source>
        <dbReference type="ARBA" id="ARBA00022759"/>
    </source>
</evidence>
<gene>
    <name evidence="9" type="primary">rnc</name>
    <name evidence="12" type="ORF">FHS48_001503</name>
</gene>
<dbReference type="EMBL" id="JACIIX010000004">
    <property type="protein sequence ID" value="MBB6210093.1"/>
    <property type="molecule type" value="Genomic_DNA"/>
</dbReference>
<organism evidence="12 13">
    <name type="scientific">Novispirillum itersonii</name>
    <name type="common">Aquaspirillum itersonii</name>
    <dbReference type="NCBI Taxonomy" id="189"/>
    <lineage>
        <taxon>Bacteria</taxon>
        <taxon>Pseudomonadati</taxon>
        <taxon>Pseudomonadota</taxon>
        <taxon>Alphaproteobacteria</taxon>
        <taxon>Rhodospirillales</taxon>
        <taxon>Novispirillaceae</taxon>
        <taxon>Novispirillum</taxon>
    </lineage>
</organism>
<dbReference type="RefSeq" id="WP_184262911.1">
    <property type="nucleotide sequence ID" value="NZ_JACIIX010000004.1"/>
</dbReference>
<comment type="catalytic activity">
    <reaction evidence="1 9">
        <text>Endonucleolytic cleavage to 5'-phosphomonoester.</text>
        <dbReference type="EC" id="3.1.26.3"/>
    </reaction>
</comment>
<keyword evidence="8 9" id="KW-0694">RNA-binding</keyword>
<feature type="domain" description="RNase III" evidence="11">
    <location>
        <begin position="5"/>
        <end position="131"/>
    </location>
</feature>
<name>A0A7X0DLJ8_NOVIT</name>
<dbReference type="GO" id="GO:0010468">
    <property type="term" value="P:regulation of gene expression"/>
    <property type="evidence" value="ECO:0007669"/>
    <property type="project" value="TreeGrafter"/>
</dbReference>
<keyword evidence="9" id="KW-0460">Magnesium</keyword>
<evidence type="ECO:0000256" key="7">
    <source>
        <dbReference type="ARBA" id="ARBA00022801"/>
    </source>
</evidence>
<comment type="subcellular location">
    <subcellularLocation>
        <location evidence="9">Cytoplasm</location>
    </subcellularLocation>
</comment>
<evidence type="ECO:0000256" key="8">
    <source>
        <dbReference type="ARBA" id="ARBA00022884"/>
    </source>
</evidence>
<dbReference type="GO" id="GO:0005737">
    <property type="term" value="C:cytoplasm"/>
    <property type="evidence" value="ECO:0007669"/>
    <property type="project" value="UniProtKB-SubCell"/>
</dbReference>
<dbReference type="GO" id="GO:0006397">
    <property type="term" value="P:mRNA processing"/>
    <property type="evidence" value="ECO:0007669"/>
    <property type="project" value="UniProtKB-UniRule"/>
</dbReference>
<dbReference type="SMART" id="SM00358">
    <property type="entry name" value="DSRM"/>
    <property type="match status" value="1"/>
</dbReference>
<dbReference type="Gene3D" id="1.10.1520.10">
    <property type="entry name" value="Ribonuclease III domain"/>
    <property type="match status" value="1"/>
</dbReference>
<dbReference type="GO" id="GO:0008033">
    <property type="term" value="P:tRNA processing"/>
    <property type="evidence" value="ECO:0007669"/>
    <property type="project" value="UniProtKB-KW"/>
</dbReference>
<dbReference type="PROSITE" id="PS50137">
    <property type="entry name" value="DS_RBD"/>
    <property type="match status" value="1"/>
</dbReference>
<keyword evidence="6 9" id="KW-0255">Endonuclease</keyword>
<keyword evidence="7 9" id="KW-0378">Hydrolase</keyword>
<keyword evidence="9" id="KW-0963">Cytoplasm</keyword>
<keyword evidence="4 9" id="KW-0507">mRNA processing</keyword>
<keyword evidence="3 9" id="KW-0698">rRNA processing</keyword>
<dbReference type="SUPFAM" id="SSF54768">
    <property type="entry name" value="dsRNA-binding domain-like"/>
    <property type="match status" value="1"/>
</dbReference>
<dbReference type="CDD" id="cd10845">
    <property type="entry name" value="DSRM_RNAse_III_family"/>
    <property type="match status" value="1"/>
</dbReference>
<reference evidence="12 13" key="1">
    <citation type="submission" date="2020-08" db="EMBL/GenBank/DDBJ databases">
        <title>Genomic Encyclopedia of Type Strains, Phase IV (KMG-IV): sequencing the most valuable type-strain genomes for metagenomic binning, comparative biology and taxonomic classification.</title>
        <authorList>
            <person name="Goeker M."/>
        </authorList>
    </citation>
    <scope>NUCLEOTIDE SEQUENCE [LARGE SCALE GENOMIC DNA]</scope>
    <source>
        <strain evidence="12 13">DSM 11590</strain>
    </source>
</reference>
<feature type="active site" evidence="9">
    <location>
        <position position="48"/>
    </location>
</feature>
<dbReference type="SMART" id="SM00535">
    <property type="entry name" value="RIBOc"/>
    <property type="match status" value="1"/>
</dbReference>
<dbReference type="EC" id="3.1.26.3" evidence="9"/>
<dbReference type="GO" id="GO:0006364">
    <property type="term" value="P:rRNA processing"/>
    <property type="evidence" value="ECO:0007669"/>
    <property type="project" value="UniProtKB-UniRule"/>
</dbReference>
<evidence type="ECO:0000256" key="5">
    <source>
        <dbReference type="ARBA" id="ARBA00022722"/>
    </source>
</evidence>
<keyword evidence="9" id="KW-0479">Metal-binding</keyword>
<feature type="binding site" evidence="9">
    <location>
        <position position="44"/>
    </location>
    <ligand>
        <name>Mg(2+)</name>
        <dbReference type="ChEBI" id="CHEBI:18420"/>
    </ligand>
</feature>
<evidence type="ECO:0000259" key="10">
    <source>
        <dbReference type="PROSITE" id="PS50137"/>
    </source>
</evidence>
<dbReference type="PANTHER" id="PTHR11207">
    <property type="entry name" value="RIBONUCLEASE III"/>
    <property type="match status" value="1"/>
</dbReference>
<dbReference type="HAMAP" id="MF_00104">
    <property type="entry name" value="RNase_III"/>
    <property type="match status" value="1"/>
</dbReference>
<protein>
    <recommendedName>
        <fullName evidence="9">Ribonuclease 3</fullName>
        <ecNumber evidence="9">3.1.26.3</ecNumber>
    </recommendedName>
    <alternativeName>
        <fullName evidence="9">Ribonuclease III</fullName>
        <shortName evidence="9">RNase III</shortName>
    </alternativeName>
</protein>
<dbReference type="CDD" id="cd00593">
    <property type="entry name" value="RIBOc"/>
    <property type="match status" value="1"/>
</dbReference>
<dbReference type="InterPro" id="IPR036389">
    <property type="entry name" value="RNase_III_sf"/>
</dbReference>
<dbReference type="Pfam" id="PF00035">
    <property type="entry name" value="dsrm"/>
    <property type="match status" value="1"/>
</dbReference>
<dbReference type="GO" id="GO:0004525">
    <property type="term" value="F:ribonuclease III activity"/>
    <property type="evidence" value="ECO:0007669"/>
    <property type="project" value="UniProtKB-UniRule"/>
</dbReference>
<dbReference type="GO" id="GO:0019843">
    <property type="term" value="F:rRNA binding"/>
    <property type="evidence" value="ECO:0007669"/>
    <property type="project" value="UniProtKB-KW"/>
</dbReference>
<comment type="function">
    <text evidence="9">Digests double-stranded RNA. Involved in the processing of primary rRNA transcript to yield the immediate precursors to the large and small rRNAs (23S and 16S). Processes some mRNAs, and tRNAs when they are encoded in the rRNA operon. Processes pre-crRNA and tracrRNA of type II CRISPR loci if present in the organism.</text>
</comment>
<dbReference type="GO" id="GO:0046872">
    <property type="term" value="F:metal ion binding"/>
    <property type="evidence" value="ECO:0007669"/>
    <property type="project" value="UniProtKB-KW"/>
</dbReference>
<proteinExistence type="inferred from homology"/>
<dbReference type="FunFam" id="1.10.1520.10:FF:000001">
    <property type="entry name" value="Ribonuclease 3"/>
    <property type="match status" value="1"/>
</dbReference>
<accession>A0A7X0DLJ8</accession>